<evidence type="ECO:0000313" key="1">
    <source>
        <dbReference type="EMBL" id="SEH99598.1"/>
    </source>
</evidence>
<reference evidence="2" key="1">
    <citation type="submission" date="2016-09" db="EMBL/GenBank/DDBJ databases">
        <authorList>
            <person name="Koehorst J."/>
        </authorList>
    </citation>
    <scope>NUCLEOTIDE SEQUENCE [LARGE SCALE GENOMIC DNA]</scope>
</reference>
<dbReference type="RefSeq" id="WP_067777589.1">
    <property type="nucleotide sequence ID" value="NZ_LIGX01000040.1"/>
</dbReference>
<dbReference type="Proteomes" id="UP000176204">
    <property type="component" value="Chromosome I"/>
</dbReference>
<sequence length="181" mass="20221">MTIPTPFRPTGGGPLYQWTQPPLIKPGTWGGGTIAARASNVYIGYADGWTSFTPMNVVNQCWMGKKNADGSLPYLELWYPAGLVLRTMYYTNVQWGCQVKKYSITGITASGEEIDLGTYTNTYFAGNQGYYVDIIAPYDKPCVVIRWQILEVTANEFRFFKIDIGDALTPASPEQQNAYKQ</sequence>
<dbReference type="EMBL" id="LT629973">
    <property type="protein sequence ID" value="SEH99598.1"/>
    <property type="molecule type" value="Genomic_DNA"/>
</dbReference>
<name>A0A1C7P9K7_9BACT</name>
<keyword evidence="2" id="KW-1185">Reference proteome</keyword>
<dbReference type="AlphaFoldDB" id="A0A1C7P9K7"/>
<accession>A0A1C7P9K7</accession>
<evidence type="ECO:0000313" key="2">
    <source>
        <dbReference type="Proteomes" id="UP000176204"/>
    </source>
</evidence>
<dbReference type="STRING" id="1679444.PYTT_2411"/>
<gene>
    <name evidence="1" type="ORF">PYTT_2411</name>
</gene>
<proteinExistence type="predicted"/>
<dbReference type="KEGG" id="agl:PYTT_2411"/>
<protein>
    <submittedName>
        <fullName evidence="1">Uncharacterized protein</fullName>
    </submittedName>
</protein>
<organism evidence="1 2">
    <name type="scientific">Akkermansia glycaniphila</name>
    <dbReference type="NCBI Taxonomy" id="1679444"/>
    <lineage>
        <taxon>Bacteria</taxon>
        <taxon>Pseudomonadati</taxon>
        <taxon>Verrucomicrobiota</taxon>
        <taxon>Verrucomicrobiia</taxon>
        <taxon>Verrucomicrobiales</taxon>
        <taxon>Akkermansiaceae</taxon>
        <taxon>Akkermansia</taxon>
    </lineage>
</organism>